<dbReference type="PROSITE" id="PS50850">
    <property type="entry name" value="MFS"/>
    <property type="match status" value="1"/>
</dbReference>
<gene>
    <name evidence="10" type="ORF">B0A49_03058</name>
</gene>
<keyword evidence="5" id="KW-0521">NADP</keyword>
<keyword evidence="8" id="KW-0812">Transmembrane</keyword>
<sequence>MAPGKVEDVETPRDAIDIASTRAPNGFETGGEHGLNTHPNSLAEGKPKNWIPIAEHVLWKPTKKVKIISIGCGFSGLTMAQKIQNAYKMDDRVEHVMYEKNEDVGGTWFENRYPGVMCDVPAHIYTLLDIPNPDWPAFYATGGEIQEYLLKIKKQYNLDRDVVYNSKVTSAIWDDKEGKWHVKVNKNGEEIEDSCDILINGSGVLNAWSWPNIQGLHDFKGHLSHSADYKEWSKNQSFDGKRVAVIGNGSSAIQIVPELAKVASKLTNIVPTPTWISAPFAEDLSKAPGTNPKYSEEEKEEFRRNPQKLKEHRHELAHAFNHFYEALIEGSAANKEARRRTKELMEERLKGHPELAAKLIPEWSLGCRRLTPGNGYLETLTKDNVELLVGHIDKVTEKGIQMKDGTFQEYDAIPRWEMVGKDGRNLAKEWANDAQSYFSLCVSGYPNHFIFNGPAGPVGHGSLSAAIDWSANYILKWVDKAAREGIKSFDVKKSIQDDWNVWGDELLKRTVWASGCRSWYKNGTTDGRISALYPGSILHFKDLIENIRGEDFDITYHSKNQWSFLGDGFTQLEELGLDISIIVDDAYKRNNVHDLLSLKGKVTVVTGGGRGIGLALARGCVEVGGNVAVLDALPIAHPDFEEMKTEFPESKIEYYQTNVADLSTLTKSFDSVVADFGRIDSCVTAAGIVLDKPFLEHGWDETLRVQMVNTMGTFFSAQLAAKQMVKQKTPGSIVMIASIAAHHAVPSQHLAGYSCSKGAVKALMQQLAVELAPMQIRVNSISPGYIFTDMTAGLGVQYPEIVALFESEPPMKRMGDRNHDTPTSRTFIMSMNQRLLDWRDQLDPSLQHKLGAASSVCNLHMQFCSTMILLHRPSVRFGTPIENASPSSLESRSICVEYAVLLTTYISDFRQFHGSARTMLGTALYNITMAAIVLIADMADRTSLLDANYSVSIDICIQALREIEDSYIVARTILKQLKYLMKRCQLLDVYKNTEAIRNMGCSLLPNVGVGLMDMDSPPQNLNGQMLQPEGPDAMGDVPISSMVEKPYVEEGEKKDLDLENPASPISDGSAQPPVVGPPPDGGIEAWTQVLMAHIIIFNTWGYINSFGLFQTYYVATLGHPPSDVSWIGSMQVFLLFFIGTLSGRAADAGFFRITFLVGLVLLLLGVFMTSLCTKYWQLFLAQGICTGLGNGLLFCPSLSVLSTYFSKRRAQAIGIAASGTATGGVVFPIIAQQLLPRMGFGWTVRVMAFIMLGTMVFPLMFVRARLPPRRTGPLVEWAAFGELTYSLYAAGVTLCFWGMYFAYYYIGAYGESRLGSSQEESITLLLVLNAAGVPGRLLPNWISDRFLGPLNTMIPFTLISALLLYCWVSIASIPNLLVFAVFYGFFSSGMLSLFPAALTSLNKDPSKIGVRLGMVMSCLSFATLTGPPIGGAIIQAQRGGYVGAQVFFGSIVVGGAGFLAAVRILVGGWGLRRRV</sequence>
<keyword evidence="6" id="KW-0560">Oxidoreductase</keyword>
<dbReference type="Gene3D" id="3.50.50.60">
    <property type="entry name" value="FAD/NAD(P)-binding domain"/>
    <property type="match status" value="2"/>
</dbReference>
<reference evidence="10 11" key="1">
    <citation type="submission" date="2017-03" db="EMBL/GenBank/DDBJ databases">
        <title>Genomes of endolithic fungi from Antarctica.</title>
        <authorList>
            <person name="Coleine C."/>
            <person name="Masonjones S."/>
            <person name="Stajich J.E."/>
        </authorList>
    </citation>
    <scope>NUCLEOTIDE SEQUENCE [LARGE SCALE GENOMIC DNA]</scope>
    <source>
        <strain evidence="10 11">CCFEE 5187</strain>
    </source>
</reference>
<comment type="subcellular location">
    <subcellularLocation>
        <location evidence="1">Membrane</location>
        <topology evidence="1">Multi-pass membrane protein</topology>
    </subcellularLocation>
</comment>
<dbReference type="PROSITE" id="PS00061">
    <property type="entry name" value="ADH_SHORT"/>
    <property type="match status" value="1"/>
</dbReference>
<organism evidence="10 11">
    <name type="scientific">Cryomyces minteri</name>
    <dbReference type="NCBI Taxonomy" id="331657"/>
    <lineage>
        <taxon>Eukaryota</taxon>
        <taxon>Fungi</taxon>
        <taxon>Dikarya</taxon>
        <taxon>Ascomycota</taxon>
        <taxon>Pezizomycotina</taxon>
        <taxon>Dothideomycetes</taxon>
        <taxon>Dothideomycetes incertae sedis</taxon>
        <taxon>Cryomyces</taxon>
    </lineage>
</organism>
<feature type="transmembrane region" description="Helical" evidence="8">
    <location>
        <begin position="1410"/>
        <end position="1434"/>
    </location>
</feature>
<feature type="transmembrane region" description="Helical" evidence="8">
    <location>
        <begin position="1175"/>
        <end position="1200"/>
    </location>
</feature>
<feature type="transmembrane region" description="Helical" evidence="8">
    <location>
        <begin position="1150"/>
        <end position="1169"/>
    </location>
</feature>
<evidence type="ECO:0000256" key="5">
    <source>
        <dbReference type="ARBA" id="ARBA00022857"/>
    </source>
</evidence>
<feature type="region of interest" description="Disordered" evidence="7">
    <location>
        <begin position="1"/>
        <end position="39"/>
    </location>
</feature>
<dbReference type="SUPFAM" id="SSF51735">
    <property type="entry name" value="NAD(P)-binding Rossmann-fold domains"/>
    <property type="match status" value="1"/>
</dbReference>
<feature type="compositionally biased region" description="Basic and acidic residues" evidence="7">
    <location>
        <begin position="1"/>
        <end position="16"/>
    </location>
</feature>
<keyword evidence="11" id="KW-1185">Reference proteome</keyword>
<dbReference type="PANTHER" id="PTHR42877:SF11">
    <property type="entry name" value="MONOOXYGENASE, PUTATIVE (AFU_ORTHOLOGUE AFUA_6G13790)-RELATED"/>
    <property type="match status" value="1"/>
</dbReference>
<dbReference type="GO" id="GO:0050660">
    <property type="term" value="F:flavin adenine dinucleotide binding"/>
    <property type="evidence" value="ECO:0007669"/>
    <property type="project" value="InterPro"/>
</dbReference>
<dbReference type="Pfam" id="PF07690">
    <property type="entry name" value="MFS_1"/>
    <property type="match status" value="1"/>
</dbReference>
<dbReference type="GO" id="GO:0050661">
    <property type="term" value="F:NADP binding"/>
    <property type="evidence" value="ECO:0007669"/>
    <property type="project" value="InterPro"/>
</dbReference>
<evidence type="ECO:0000256" key="1">
    <source>
        <dbReference type="ARBA" id="ARBA00004141"/>
    </source>
</evidence>
<keyword evidence="8" id="KW-1133">Transmembrane helix</keyword>
<dbReference type="PRINTS" id="PR00081">
    <property type="entry name" value="GDHRDH"/>
</dbReference>
<dbReference type="InterPro" id="IPR020946">
    <property type="entry name" value="Flavin_mOase-like"/>
</dbReference>
<name>A0A4U0X4L3_9PEZI</name>
<dbReference type="InterPro" id="IPR020846">
    <property type="entry name" value="MFS_dom"/>
</dbReference>
<dbReference type="PANTHER" id="PTHR42877">
    <property type="entry name" value="L-ORNITHINE N(5)-MONOOXYGENASE-RELATED"/>
    <property type="match status" value="1"/>
</dbReference>
<keyword evidence="3" id="KW-0285">Flavoprotein</keyword>
<dbReference type="GO" id="GO:0016020">
    <property type="term" value="C:membrane"/>
    <property type="evidence" value="ECO:0007669"/>
    <property type="project" value="UniProtKB-SubCell"/>
</dbReference>
<evidence type="ECO:0000256" key="3">
    <source>
        <dbReference type="ARBA" id="ARBA00022630"/>
    </source>
</evidence>
<dbReference type="InterPro" id="IPR036291">
    <property type="entry name" value="NAD(P)-bd_dom_sf"/>
</dbReference>
<feature type="transmembrane region" description="Helical" evidence="8">
    <location>
        <begin position="1446"/>
        <end position="1466"/>
    </location>
</feature>
<accession>A0A4U0X4L3</accession>
<feature type="transmembrane region" description="Helical" evidence="8">
    <location>
        <begin position="1242"/>
        <end position="1262"/>
    </location>
</feature>
<dbReference type="InterPro" id="IPR036259">
    <property type="entry name" value="MFS_trans_sf"/>
</dbReference>
<dbReference type="InterPro" id="IPR036188">
    <property type="entry name" value="FAD/NAD-bd_sf"/>
</dbReference>
<dbReference type="InterPro" id="IPR011701">
    <property type="entry name" value="MFS"/>
</dbReference>
<evidence type="ECO:0000256" key="7">
    <source>
        <dbReference type="SAM" id="MobiDB-lite"/>
    </source>
</evidence>
<keyword evidence="4" id="KW-0274">FAD</keyword>
<evidence type="ECO:0000313" key="10">
    <source>
        <dbReference type="EMBL" id="TKA69355.1"/>
    </source>
</evidence>
<dbReference type="CDD" id="cd12148">
    <property type="entry name" value="fungal_TF_MHR"/>
    <property type="match status" value="1"/>
</dbReference>
<evidence type="ECO:0000256" key="8">
    <source>
        <dbReference type="SAM" id="Phobius"/>
    </source>
</evidence>
<evidence type="ECO:0000259" key="9">
    <source>
        <dbReference type="PROSITE" id="PS50850"/>
    </source>
</evidence>
<dbReference type="EMBL" id="NAJN01000738">
    <property type="protein sequence ID" value="TKA69355.1"/>
    <property type="molecule type" value="Genomic_DNA"/>
</dbReference>
<feature type="transmembrane region" description="Helical" evidence="8">
    <location>
        <begin position="1350"/>
        <end position="1370"/>
    </location>
</feature>
<dbReference type="SUPFAM" id="SSF51905">
    <property type="entry name" value="FAD/NAD(P)-binding domain"/>
    <property type="match status" value="2"/>
</dbReference>
<feature type="region of interest" description="Disordered" evidence="7">
    <location>
        <begin position="1057"/>
        <end position="1077"/>
    </location>
</feature>
<dbReference type="Proteomes" id="UP000308768">
    <property type="component" value="Unassembled WGS sequence"/>
</dbReference>
<protein>
    <recommendedName>
        <fullName evidence="9">Major facilitator superfamily (MFS) profile domain-containing protein</fullName>
    </recommendedName>
</protein>
<evidence type="ECO:0000256" key="2">
    <source>
        <dbReference type="ARBA" id="ARBA00010139"/>
    </source>
</evidence>
<dbReference type="Pfam" id="PF13561">
    <property type="entry name" value="adh_short_C2"/>
    <property type="match status" value="1"/>
</dbReference>
<keyword evidence="8" id="KW-0472">Membrane</keyword>
<feature type="transmembrane region" description="Helical" evidence="8">
    <location>
        <begin position="1376"/>
        <end position="1398"/>
    </location>
</feature>
<dbReference type="InterPro" id="IPR002347">
    <property type="entry name" value="SDR_fam"/>
</dbReference>
<feature type="domain" description="Major facilitator superfamily (MFS) profile" evidence="9">
    <location>
        <begin position="1085"/>
        <end position="1475"/>
    </location>
</feature>
<dbReference type="GO" id="GO:0004499">
    <property type="term" value="F:N,N-dimethylaniline monooxygenase activity"/>
    <property type="evidence" value="ECO:0007669"/>
    <property type="project" value="InterPro"/>
</dbReference>
<dbReference type="InterPro" id="IPR020904">
    <property type="entry name" value="Sc_DH/Rdtase_CS"/>
</dbReference>
<evidence type="ECO:0000256" key="4">
    <source>
        <dbReference type="ARBA" id="ARBA00022827"/>
    </source>
</evidence>
<dbReference type="OrthoDB" id="74360at2759"/>
<evidence type="ECO:0000256" key="6">
    <source>
        <dbReference type="ARBA" id="ARBA00023002"/>
    </source>
</evidence>
<dbReference type="CDD" id="cd17352">
    <property type="entry name" value="MFS_MCT_SLC16"/>
    <property type="match status" value="1"/>
</dbReference>
<dbReference type="GO" id="GO:0022857">
    <property type="term" value="F:transmembrane transporter activity"/>
    <property type="evidence" value="ECO:0007669"/>
    <property type="project" value="InterPro"/>
</dbReference>
<comment type="similarity">
    <text evidence="2">Belongs to the FAD-binding monooxygenase family.</text>
</comment>
<dbReference type="Pfam" id="PF00743">
    <property type="entry name" value="FMO-like"/>
    <property type="match status" value="1"/>
</dbReference>
<dbReference type="Gene3D" id="1.20.1250.20">
    <property type="entry name" value="MFS general substrate transporter like domains"/>
    <property type="match status" value="2"/>
</dbReference>
<feature type="transmembrane region" description="Helical" evidence="8">
    <location>
        <begin position="1283"/>
        <end position="1306"/>
    </location>
</feature>
<evidence type="ECO:0000313" key="11">
    <source>
        <dbReference type="Proteomes" id="UP000308768"/>
    </source>
</evidence>
<proteinExistence type="inferred from homology"/>
<dbReference type="SUPFAM" id="SSF103473">
    <property type="entry name" value="MFS general substrate transporter"/>
    <property type="match status" value="1"/>
</dbReference>
<dbReference type="Gene3D" id="3.40.50.720">
    <property type="entry name" value="NAD(P)-binding Rossmann-like Domain"/>
    <property type="match status" value="1"/>
</dbReference>
<dbReference type="InterPro" id="IPR051209">
    <property type="entry name" value="FAD-bind_Monooxygenase_sf"/>
</dbReference>
<feature type="transmembrane region" description="Helical" evidence="8">
    <location>
        <begin position="1124"/>
        <end position="1143"/>
    </location>
</feature>
<comment type="caution">
    <text evidence="10">The sequence shown here is derived from an EMBL/GenBank/DDBJ whole genome shotgun (WGS) entry which is preliminary data.</text>
</comment>
<feature type="transmembrane region" description="Helical" evidence="8">
    <location>
        <begin position="1212"/>
        <end position="1230"/>
    </location>
</feature>